<accession>A0ABS5VPH1</accession>
<dbReference type="EMBL" id="JAHESD010000007">
    <property type="protein sequence ID" value="MBT1702697.1"/>
    <property type="molecule type" value="Genomic_DNA"/>
</dbReference>
<reference evidence="1 2" key="1">
    <citation type="submission" date="2021-05" db="EMBL/GenBank/DDBJ databases">
        <title>A Polyphasic approach of four new species of the genus Ohtaekwangia: Ohtaekwangia histidinii sp. nov., Ohtaekwangia cretensis sp. nov., Ohtaekwangia indiensis sp. nov., Ohtaekwangia reichenbachii sp. nov. from diverse environment.</title>
        <authorList>
            <person name="Octaviana S."/>
        </authorList>
    </citation>
    <scope>NUCLEOTIDE SEQUENCE [LARGE SCALE GENOMIC DNA]</scope>
    <source>
        <strain evidence="1 2">PWU20</strain>
    </source>
</reference>
<gene>
    <name evidence="1" type="ORF">KK060_05365</name>
</gene>
<evidence type="ECO:0000313" key="2">
    <source>
        <dbReference type="Proteomes" id="UP000772618"/>
    </source>
</evidence>
<comment type="caution">
    <text evidence="1">The sequence shown here is derived from an EMBL/GenBank/DDBJ whole genome shotgun (WGS) entry which is preliminary data.</text>
</comment>
<sequence length="56" mass="6395">MIVCEYVFVSWFKSEKSLELSIINTGSLEVKEFESKITGFIFRGLEIKPYDDASIG</sequence>
<organism evidence="1 2">
    <name type="scientific">Chryseosolibacter indicus</name>
    <dbReference type="NCBI Taxonomy" id="2782351"/>
    <lineage>
        <taxon>Bacteria</taxon>
        <taxon>Pseudomonadati</taxon>
        <taxon>Bacteroidota</taxon>
        <taxon>Cytophagia</taxon>
        <taxon>Cytophagales</taxon>
        <taxon>Chryseotaleaceae</taxon>
        <taxon>Chryseosolibacter</taxon>
    </lineage>
</organism>
<dbReference type="RefSeq" id="WP_254152663.1">
    <property type="nucleotide sequence ID" value="NZ_JAHESD010000007.1"/>
</dbReference>
<name>A0ABS5VPH1_9BACT</name>
<proteinExistence type="predicted"/>
<keyword evidence="2" id="KW-1185">Reference proteome</keyword>
<protein>
    <submittedName>
        <fullName evidence="1">Uncharacterized protein</fullName>
    </submittedName>
</protein>
<dbReference type="Proteomes" id="UP000772618">
    <property type="component" value="Unassembled WGS sequence"/>
</dbReference>
<evidence type="ECO:0000313" key="1">
    <source>
        <dbReference type="EMBL" id="MBT1702697.1"/>
    </source>
</evidence>